<keyword evidence="2" id="KW-1185">Reference proteome</keyword>
<proteinExistence type="predicted"/>
<accession>A0A2G9TW33</accession>
<evidence type="ECO:0000313" key="2">
    <source>
        <dbReference type="Proteomes" id="UP000230423"/>
    </source>
</evidence>
<gene>
    <name evidence="1" type="ORF">TELCIR_16309</name>
</gene>
<sequence>MEIHALPMNFIATVDSHGNTTTEKVLRTPLNSLYNKDEKILLEESVGVGYSGCRSDGDVDNQWAMTKDEKTIATLEELTDAVWNMVAQNYDFIECSQALRS</sequence>
<name>A0A2G9TW33_TELCI</name>
<reference evidence="1 2" key="1">
    <citation type="submission" date="2015-09" db="EMBL/GenBank/DDBJ databases">
        <title>Draft genome of the parasitic nematode Teladorsagia circumcincta isolate WARC Sus (inbred).</title>
        <authorList>
            <person name="Mitreva M."/>
        </authorList>
    </citation>
    <scope>NUCLEOTIDE SEQUENCE [LARGE SCALE GENOMIC DNA]</scope>
    <source>
        <strain evidence="1 2">S</strain>
    </source>
</reference>
<evidence type="ECO:0000313" key="1">
    <source>
        <dbReference type="EMBL" id="PIO62147.1"/>
    </source>
</evidence>
<dbReference type="EMBL" id="KZ352498">
    <property type="protein sequence ID" value="PIO62147.1"/>
    <property type="molecule type" value="Genomic_DNA"/>
</dbReference>
<dbReference type="AlphaFoldDB" id="A0A2G9TW33"/>
<dbReference type="Proteomes" id="UP000230423">
    <property type="component" value="Unassembled WGS sequence"/>
</dbReference>
<protein>
    <submittedName>
        <fullName evidence="1">Uncharacterized protein</fullName>
    </submittedName>
</protein>
<organism evidence="1 2">
    <name type="scientific">Teladorsagia circumcincta</name>
    <name type="common">Brown stomach worm</name>
    <name type="synonym">Ostertagia circumcincta</name>
    <dbReference type="NCBI Taxonomy" id="45464"/>
    <lineage>
        <taxon>Eukaryota</taxon>
        <taxon>Metazoa</taxon>
        <taxon>Ecdysozoa</taxon>
        <taxon>Nematoda</taxon>
        <taxon>Chromadorea</taxon>
        <taxon>Rhabditida</taxon>
        <taxon>Rhabditina</taxon>
        <taxon>Rhabditomorpha</taxon>
        <taxon>Strongyloidea</taxon>
        <taxon>Trichostrongylidae</taxon>
        <taxon>Teladorsagia</taxon>
    </lineage>
</organism>